<dbReference type="RefSeq" id="WP_144359276.1">
    <property type="nucleotide sequence ID" value="NZ_VMNH01000013.1"/>
</dbReference>
<name>A0A557S846_9GAMM</name>
<dbReference type="AlphaFoldDB" id="A0A557S846"/>
<feature type="signal peptide" evidence="1">
    <location>
        <begin position="1"/>
        <end position="20"/>
    </location>
</feature>
<dbReference type="EMBL" id="VMNH01000013">
    <property type="protein sequence ID" value="TVO73554.1"/>
    <property type="molecule type" value="Genomic_DNA"/>
</dbReference>
<dbReference type="Proteomes" id="UP000316649">
    <property type="component" value="Unassembled WGS sequence"/>
</dbReference>
<organism evidence="2 3">
    <name type="scientific">Sedimenticola selenatireducens</name>
    <dbReference type="NCBI Taxonomy" id="191960"/>
    <lineage>
        <taxon>Bacteria</taxon>
        <taxon>Pseudomonadati</taxon>
        <taxon>Pseudomonadota</taxon>
        <taxon>Gammaproteobacteria</taxon>
        <taxon>Chromatiales</taxon>
        <taxon>Sedimenticolaceae</taxon>
        <taxon>Sedimenticola</taxon>
    </lineage>
</organism>
<evidence type="ECO:0000313" key="2">
    <source>
        <dbReference type="EMBL" id="TVO73554.1"/>
    </source>
</evidence>
<keyword evidence="1" id="KW-0732">Signal</keyword>
<feature type="chain" id="PRO_5021909937" description="DUF1311 domain-containing protein" evidence="1">
    <location>
        <begin position="21"/>
        <end position="187"/>
    </location>
</feature>
<accession>A0A557S846</accession>
<dbReference type="OrthoDB" id="6117634at2"/>
<comment type="caution">
    <text evidence="2">The sequence shown here is derived from an EMBL/GenBank/DDBJ whole genome shotgun (WGS) entry which is preliminary data.</text>
</comment>
<keyword evidence="3" id="KW-1185">Reference proteome</keyword>
<protein>
    <recommendedName>
        <fullName evidence="4">DUF1311 domain-containing protein</fullName>
    </recommendedName>
</protein>
<sequence length="187" mass="21608">MISSRYRVLVLLTFSFSAKAWDAPPPFQTCTDYHCDILQPVALESSHWREIRALFPPQRTAKDERGQISKAIAQLEQIVGKINGTWRDLAENDGEGSEPGQLDCIAESLNTTTYLQLMEQDNLLKWHRVEARQRRNPWLFDVHWTATILDREAQQIYAVDSWFFENGHPPIIQPIEAWLSGQAFIKN</sequence>
<evidence type="ECO:0008006" key="4">
    <source>
        <dbReference type="Google" id="ProtNLM"/>
    </source>
</evidence>
<gene>
    <name evidence="2" type="ORF">FHP88_11805</name>
</gene>
<evidence type="ECO:0000256" key="1">
    <source>
        <dbReference type="SAM" id="SignalP"/>
    </source>
</evidence>
<proteinExistence type="predicted"/>
<evidence type="ECO:0000313" key="3">
    <source>
        <dbReference type="Proteomes" id="UP000316649"/>
    </source>
</evidence>
<reference evidence="2 3" key="1">
    <citation type="submission" date="2019-07" db="EMBL/GenBank/DDBJ databases">
        <title>The pathways for chlorine oxyanion respiration interact through the shared metabolite chlorate.</title>
        <authorList>
            <person name="Barnum T.P."/>
            <person name="Cheng Y."/>
            <person name="Hill K.A."/>
            <person name="Lucas L.N."/>
            <person name="Carlson H.K."/>
            <person name="Coates J.D."/>
        </authorList>
    </citation>
    <scope>NUCLEOTIDE SEQUENCE [LARGE SCALE GENOMIC DNA]</scope>
    <source>
        <strain evidence="2 3">BK-1</strain>
    </source>
</reference>